<organism evidence="1 2">
    <name type="scientific">Miniphocaeibacter halophilus</name>
    <dbReference type="NCBI Taxonomy" id="2931922"/>
    <lineage>
        <taxon>Bacteria</taxon>
        <taxon>Bacillati</taxon>
        <taxon>Bacillota</taxon>
        <taxon>Tissierellia</taxon>
        <taxon>Tissierellales</taxon>
        <taxon>Peptoniphilaceae</taxon>
        <taxon>Miniphocaeibacter</taxon>
    </lineage>
</organism>
<sequence length="304" mass="33819">MENKETRNKYIKKSGIIGLFLNLLLFVTKLIIGLLINSVAVISDAFNNLADSMSSVITLIGSFLSAKPADKEHPYGHGRSEYISSLVVSFFILFTGISLLKESVIKIIYPEEIKTGFLSIIILVFSICVKIFMYRYNSYIGKKIDSLALISVAKDALSDIFSTSGIIISILIYKYGDINLDGYIGLLVSIIILKSGYDIAMDSINVILGEAPPEELEDKIEKILLSGKNVQGVHKLELHEYGKGNIYGSVHLDFPCNLIFKEVHEVADDLENKILNQCGVRIVIHMDPVNCLESDEYANRNTKN</sequence>
<protein>
    <submittedName>
        <fullName evidence="1">Cation transporter</fullName>
    </submittedName>
</protein>
<keyword evidence="2" id="KW-1185">Reference proteome</keyword>
<dbReference type="EMBL" id="CP066744">
    <property type="protein sequence ID" value="QQK07417.1"/>
    <property type="molecule type" value="Genomic_DNA"/>
</dbReference>
<evidence type="ECO:0000313" key="2">
    <source>
        <dbReference type="Proteomes" id="UP000595814"/>
    </source>
</evidence>
<evidence type="ECO:0000313" key="1">
    <source>
        <dbReference type="EMBL" id="QQK07417.1"/>
    </source>
</evidence>
<reference evidence="1 2" key="1">
    <citation type="journal article" date="2022" name="Int. J. Syst. Evol. Microbiol.">
        <title>Miniphocaeibacter halophilus sp. nov., an ammonium-tolerant acetate-producing bacterium isolated from a biogas system.</title>
        <authorList>
            <person name="Schnurer A."/>
            <person name="Singh A."/>
            <person name="Bi S."/>
            <person name="Qiao W."/>
            <person name="Westerholm M."/>
        </authorList>
    </citation>
    <scope>NUCLEOTIDE SEQUENCE [LARGE SCALE GENOMIC DNA]</scope>
    <source>
        <strain evidence="1 2">AMB_01</strain>
    </source>
</reference>
<accession>A0AC61MPF7</accession>
<gene>
    <name evidence="1" type="ORF">JFY71_08865</name>
</gene>
<dbReference type="Proteomes" id="UP000595814">
    <property type="component" value="Chromosome"/>
</dbReference>
<name>A0AC61MPF7_9FIRM</name>
<proteinExistence type="predicted"/>